<dbReference type="InterPro" id="IPR024000">
    <property type="entry name" value="CHP04046_FMN-dependent"/>
</dbReference>
<evidence type="ECO:0000256" key="1">
    <source>
        <dbReference type="ARBA" id="ARBA00023002"/>
    </source>
</evidence>
<evidence type="ECO:0000313" key="2">
    <source>
        <dbReference type="EMBL" id="SLN26294.1"/>
    </source>
</evidence>
<protein>
    <submittedName>
        <fullName evidence="2">Putative oxidoreductase CzcO</fullName>
        <ecNumber evidence="2">1.-.-.-</ecNumber>
    </submittedName>
</protein>
<dbReference type="EC" id="1.-.-.-" evidence="2"/>
<accession>A0A1X6YQC7</accession>
<gene>
    <name evidence="2" type="primary">czcO_1</name>
    <name evidence="2" type="ORF">ROJ8625_01052</name>
</gene>
<sequence length="429" mass="48056">MPVHDLKAPEAARTHRPVVVIGAGQAGMSASWYLCRAGVDHVVLERNERFHAWKNQRWDSFCLVTPNWQCRLPGHPYRGDDPHGFMLKDEIVDYVEAFADSFDAPLREDVTVTRVARRDDGVYEVDTDAGLWSADHVIVASGGYDRPVTPPYAADLDPSIAQLHTRDYARPEDVPPGRCLVVGTGQSGVQLMEDLRIAGRDVALAVGPAPRSPRLYRGRDATDWLFEMGYYDRTIAEQPDPKATEAKTNHYMSGRDGGHEIDLRAFARDGLQLYGSVTGMEGTTIRFAPDLERNLDDADKSYLGIRDMIDAYIAQQGIDAPAAEPFETVWRPEREITEIDARAEGITSILWCIGFRPNYDWLRVGCLDDTGRPVHRRGVCDVAGMYFLGLGWLHTWGSGRFLGVGEDAEHVTDHIIRRLAEPEKRRLKA</sequence>
<dbReference type="GO" id="GO:0004497">
    <property type="term" value="F:monooxygenase activity"/>
    <property type="evidence" value="ECO:0007669"/>
    <property type="project" value="TreeGrafter"/>
</dbReference>
<dbReference type="SUPFAM" id="SSF51905">
    <property type="entry name" value="FAD/NAD(P)-binding domain"/>
    <property type="match status" value="1"/>
</dbReference>
<dbReference type="PANTHER" id="PTHR43539:SF78">
    <property type="entry name" value="FLAVIN-CONTAINING MONOOXYGENASE"/>
    <property type="match status" value="1"/>
</dbReference>
<dbReference type="PRINTS" id="PR00368">
    <property type="entry name" value="FADPNR"/>
</dbReference>
<dbReference type="EMBL" id="FWFK01000002">
    <property type="protein sequence ID" value="SLN26294.1"/>
    <property type="molecule type" value="Genomic_DNA"/>
</dbReference>
<keyword evidence="3" id="KW-1185">Reference proteome</keyword>
<evidence type="ECO:0000313" key="3">
    <source>
        <dbReference type="Proteomes" id="UP000193570"/>
    </source>
</evidence>
<dbReference type="PANTHER" id="PTHR43539">
    <property type="entry name" value="FLAVIN-BINDING MONOOXYGENASE-LIKE PROTEIN (AFU_ORTHOLOGUE AFUA_4G09220)"/>
    <property type="match status" value="1"/>
</dbReference>
<dbReference type="OrthoDB" id="9773233at2"/>
<dbReference type="AlphaFoldDB" id="A0A1X6YQC7"/>
<dbReference type="Pfam" id="PF13738">
    <property type="entry name" value="Pyr_redox_3"/>
    <property type="match status" value="1"/>
</dbReference>
<proteinExistence type="predicted"/>
<dbReference type="NCBIfam" id="TIGR04046">
    <property type="entry name" value="MSMEG_0569_nitr"/>
    <property type="match status" value="1"/>
</dbReference>
<reference evidence="2 3" key="1">
    <citation type="submission" date="2017-03" db="EMBL/GenBank/DDBJ databases">
        <authorList>
            <person name="Afonso C.L."/>
            <person name="Miller P.J."/>
            <person name="Scott M.A."/>
            <person name="Spackman E."/>
            <person name="Goraichik I."/>
            <person name="Dimitrov K.M."/>
            <person name="Suarez D.L."/>
            <person name="Swayne D.E."/>
        </authorList>
    </citation>
    <scope>NUCLEOTIDE SEQUENCE [LARGE SCALE GENOMIC DNA]</scope>
    <source>
        <strain evidence="2 3">CECT 8625</strain>
    </source>
</reference>
<dbReference type="RefSeq" id="WP_085790822.1">
    <property type="nucleotide sequence ID" value="NZ_FWFK01000002.1"/>
</dbReference>
<name>A0A1X6YQC7_9RHOB</name>
<dbReference type="Gene3D" id="3.50.50.60">
    <property type="entry name" value="FAD/NAD(P)-binding domain"/>
    <property type="match status" value="2"/>
</dbReference>
<dbReference type="Proteomes" id="UP000193570">
    <property type="component" value="Unassembled WGS sequence"/>
</dbReference>
<dbReference type="InterPro" id="IPR036188">
    <property type="entry name" value="FAD/NAD-bd_sf"/>
</dbReference>
<dbReference type="GO" id="GO:0050660">
    <property type="term" value="F:flavin adenine dinucleotide binding"/>
    <property type="evidence" value="ECO:0007669"/>
    <property type="project" value="TreeGrafter"/>
</dbReference>
<organism evidence="2 3">
    <name type="scientific">Roseivivax jejudonensis</name>
    <dbReference type="NCBI Taxonomy" id="1529041"/>
    <lineage>
        <taxon>Bacteria</taxon>
        <taxon>Pseudomonadati</taxon>
        <taxon>Pseudomonadota</taxon>
        <taxon>Alphaproteobacteria</taxon>
        <taxon>Rhodobacterales</taxon>
        <taxon>Roseobacteraceae</taxon>
        <taxon>Roseivivax</taxon>
    </lineage>
</organism>
<dbReference type="InterPro" id="IPR050982">
    <property type="entry name" value="Auxin_biosynth/cation_transpt"/>
</dbReference>
<dbReference type="PRINTS" id="PR00411">
    <property type="entry name" value="PNDRDTASEI"/>
</dbReference>
<keyword evidence="1 2" id="KW-0560">Oxidoreductase</keyword>